<dbReference type="SUPFAM" id="SSF46785">
    <property type="entry name" value="Winged helix' DNA-binding domain"/>
    <property type="match status" value="1"/>
</dbReference>
<dbReference type="GO" id="GO:0003677">
    <property type="term" value="F:DNA binding"/>
    <property type="evidence" value="ECO:0007669"/>
    <property type="project" value="UniProtKB-KW"/>
</dbReference>
<keyword evidence="4" id="KW-0804">Transcription</keyword>
<dbReference type="InterPro" id="IPR036388">
    <property type="entry name" value="WH-like_DNA-bd_sf"/>
</dbReference>
<keyword evidence="2" id="KW-0805">Transcription regulation</keyword>
<evidence type="ECO:0000256" key="2">
    <source>
        <dbReference type="ARBA" id="ARBA00023015"/>
    </source>
</evidence>
<feature type="domain" description="HTH lysR-type" evidence="5">
    <location>
        <begin position="3"/>
        <end position="60"/>
    </location>
</feature>
<organism evidence="6 7">
    <name type="scientific">Achromobacter animicus</name>
    <dbReference type="NCBI Taxonomy" id="1389935"/>
    <lineage>
        <taxon>Bacteria</taxon>
        <taxon>Pseudomonadati</taxon>
        <taxon>Pseudomonadota</taxon>
        <taxon>Betaproteobacteria</taxon>
        <taxon>Burkholderiales</taxon>
        <taxon>Alcaligenaceae</taxon>
        <taxon>Achromobacter</taxon>
    </lineage>
</organism>
<dbReference type="PANTHER" id="PTHR30419">
    <property type="entry name" value="HTH-TYPE TRANSCRIPTIONAL REGULATOR YBHD"/>
    <property type="match status" value="1"/>
</dbReference>
<dbReference type="InterPro" id="IPR005119">
    <property type="entry name" value="LysR_subst-bd"/>
</dbReference>
<dbReference type="Gene3D" id="3.40.190.290">
    <property type="match status" value="1"/>
</dbReference>
<dbReference type="SUPFAM" id="SSF53850">
    <property type="entry name" value="Periplasmic binding protein-like II"/>
    <property type="match status" value="1"/>
</dbReference>
<dbReference type="Proteomes" id="UP000494214">
    <property type="component" value="Unassembled WGS sequence"/>
</dbReference>
<evidence type="ECO:0000259" key="5">
    <source>
        <dbReference type="PROSITE" id="PS50931"/>
    </source>
</evidence>
<dbReference type="FunFam" id="1.10.10.10:FF:000001">
    <property type="entry name" value="LysR family transcriptional regulator"/>
    <property type="match status" value="1"/>
</dbReference>
<dbReference type="PRINTS" id="PR00039">
    <property type="entry name" value="HTHLYSR"/>
</dbReference>
<dbReference type="InterPro" id="IPR050950">
    <property type="entry name" value="HTH-type_LysR_regulators"/>
</dbReference>
<dbReference type="AlphaFoldDB" id="A0A6S6ZRK7"/>
<dbReference type="Gene3D" id="1.10.10.10">
    <property type="entry name" value="Winged helix-like DNA-binding domain superfamily/Winged helix DNA-binding domain"/>
    <property type="match status" value="1"/>
</dbReference>
<proteinExistence type="inferred from homology"/>
<gene>
    <name evidence="6" type="primary">cynR_5</name>
    <name evidence="6" type="ORF">LMG26690_02114</name>
</gene>
<dbReference type="RefSeq" id="WP_175123043.1">
    <property type="nucleotide sequence ID" value="NZ_CADIJM010000003.1"/>
</dbReference>
<keyword evidence="3" id="KW-0238">DNA-binding</keyword>
<evidence type="ECO:0000256" key="4">
    <source>
        <dbReference type="ARBA" id="ARBA00023163"/>
    </source>
</evidence>
<dbReference type="PANTHER" id="PTHR30419:SF8">
    <property type="entry name" value="NITROGEN ASSIMILATION TRANSCRIPTIONAL ACTIVATOR-RELATED"/>
    <property type="match status" value="1"/>
</dbReference>
<evidence type="ECO:0000313" key="6">
    <source>
        <dbReference type="EMBL" id="CAB3691345.1"/>
    </source>
</evidence>
<keyword evidence="7" id="KW-1185">Reference proteome</keyword>
<dbReference type="InterPro" id="IPR036390">
    <property type="entry name" value="WH_DNA-bd_sf"/>
</dbReference>
<reference evidence="6 7" key="1">
    <citation type="submission" date="2020-04" db="EMBL/GenBank/DDBJ databases">
        <authorList>
            <person name="De Canck E."/>
        </authorList>
    </citation>
    <scope>NUCLEOTIDE SEQUENCE [LARGE SCALE GENOMIC DNA]</scope>
    <source>
        <strain evidence="6 7">LMG 26690</strain>
    </source>
</reference>
<dbReference type="Pfam" id="PF03466">
    <property type="entry name" value="LysR_substrate"/>
    <property type="match status" value="1"/>
</dbReference>
<dbReference type="GO" id="GO:0005829">
    <property type="term" value="C:cytosol"/>
    <property type="evidence" value="ECO:0007669"/>
    <property type="project" value="TreeGrafter"/>
</dbReference>
<accession>A0A6S6ZRK7</accession>
<evidence type="ECO:0000256" key="1">
    <source>
        <dbReference type="ARBA" id="ARBA00009437"/>
    </source>
</evidence>
<sequence length="300" mass="32568">MNLSLRDIEYFLAAVEYGNLERAAASFGVSQPALSKSLQRLEADTGLALLDRSGRGLRLTSAGLVFLEHAKRLWAEYRDAMRHAAELRVGQAGLLRVGVTGATVDSVAMPAMRHLLPRRPALRVQLTQGLSDDLNEQVASGKLDLAVTPIYADVPSTLHHEPIMEDRLCVAASRHHPLATRRKLALRDLADLRWILPKPSSIARKALDSRYAESSLPLPAAALEVEHFSKGTLELLAQTDLLALLPQSALETGADVVALPVALGRPLPRAIALISRQGTAWSPLMHEFRRAILDCAAGMA</sequence>
<comment type="similarity">
    <text evidence="1">Belongs to the LysR transcriptional regulatory family.</text>
</comment>
<evidence type="ECO:0000256" key="3">
    <source>
        <dbReference type="ARBA" id="ARBA00023125"/>
    </source>
</evidence>
<dbReference type="InterPro" id="IPR000847">
    <property type="entry name" value="LysR_HTH_N"/>
</dbReference>
<dbReference type="Pfam" id="PF00126">
    <property type="entry name" value="HTH_1"/>
    <property type="match status" value="1"/>
</dbReference>
<dbReference type="EMBL" id="CADIJM010000003">
    <property type="protein sequence ID" value="CAB3691345.1"/>
    <property type="molecule type" value="Genomic_DNA"/>
</dbReference>
<evidence type="ECO:0000313" key="7">
    <source>
        <dbReference type="Proteomes" id="UP000494214"/>
    </source>
</evidence>
<dbReference type="PROSITE" id="PS50931">
    <property type="entry name" value="HTH_LYSR"/>
    <property type="match status" value="1"/>
</dbReference>
<dbReference type="GO" id="GO:0003700">
    <property type="term" value="F:DNA-binding transcription factor activity"/>
    <property type="evidence" value="ECO:0007669"/>
    <property type="project" value="InterPro"/>
</dbReference>
<name>A0A6S6ZRK7_9BURK</name>
<protein>
    <submittedName>
        <fullName evidence="6">HTH-type transcriptional regulator CynR</fullName>
    </submittedName>
</protein>